<dbReference type="EMBL" id="BJYG01000029">
    <property type="protein sequence ID" value="GEN63931.1"/>
    <property type="molecule type" value="Genomic_DNA"/>
</dbReference>
<evidence type="ECO:0000259" key="4">
    <source>
        <dbReference type="Pfam" id="PF13614"/>
    </source>
</evidence>
<dbReference type="OrthoDB" id="9815116at2"/>
<gene>
    <name evidence="5" type="ORF">AOE01nite_21550</name>
</gene>
<keyword evidence="6" id="KW-1185">Reference proteome</keyword>
<protein>
    <recommendedName>
        <fullName evidence="2">Chromosome partitioning protein ParA</fullName>
    </recommendedName>
</protein>
<name>A0A511XLX3_9PROT</name>
<sequence length="279" mass="29927">MSESSHTSKTKTDNRSAREPKRAVILAIANQKGGVGKTTTAINLAAALAQEGSRVVLIDMDPQGNASTGLGVEYNARKLGSYALLMGEKDALSLLQPSSIDHLQLISADTELVGAEIELIGVDNREQRLKNVIGPLLESNDYILIDCPPSLGLLTLNALVAADGVIAPLQCEFFALEGISHLTRTIGHIRRQFNPALRTTGIVLTMYDRRNNLSELVAADARSFFGDAVMETVIPRNIRISEAQSHGTPVMSYDPRSSGAASYLALASELRSRLTGQTS</sequence>
<dbReference type="SUPFAM" id="SSF52540">
    <property type="entry name" value="P-loop containing nucleoside triphosphate hydrolases"/>
    <property type="match status" value="1"/>
</dbReference>
<evidence type="ECO:0000256" key="2">
    <source>
        <dbReference type="ARBA" id="ARBA00074747"/>
    </source>
</evidence>
<proteinExistence type="predicted"/>
<evidence type="ECO:0000313" key="5">
    <source>
        <dbReference type="EMBL" id="GEN63931.1"/>
    </source>
</evidence>
<dbReference type="Pfam" id="PF13614">
    <property type="entry name" value="AAA_31"/>
    <property type="match status" value="1"/>
</dbReference>
<feature type="region of interest" description="Disordered" evidence="3">
    <location>
        <begin position="1"/>
        <end position="21"/>
    </location>
</feature>
<dbReference type="Proteomes" id="UP000321746">
    <property type="component" value="Unassembled WGS sequence"/>
</dbReference>
<dbReference type="InterPro" id="IPR025669">
    <property type="entry name" value="AAA_dom"/>
</dbReference>
<dbReference type="CDD" id="cd02042">
    <property type="entry name" value="ParAB_family"/>
    <property type="match status" value="1"/>
</dbReference>
<comment type="caution">
    <text evidence="5">The sequence shown here is derived from an EMBL/GenBank/DDBJ whole genome shotgun (WGS) entry which is preliminary data.</text>
</comment>
<comment type="function">
    <text evidence="1">Involved in chromosome partition. Localize to both poles of the predivisional cell following completion of DNA replication.</text>
</comment>
<evidence type="ECO:0000313" key="6">
    <source>
        <dbReference type="Proteomes" id="UP000321746"/>
    </source>
</evidence>
<dbReference type="RefSeq" id="WP_146889428.1">
    <property type="nucleotide sequence ID" value="NZ_BJYG01000029.1"/>
</dbReference>
<feature type="domain" description="AAA" evidence="4">
    <location>
        <begin position="25"/>
        <end position="198"/>
    </location>
</feature>
<accession>A0A511XLX3</accession>
<dbReference type="FunFam" id="3.40.50.300:FF:000285">
    <property type="entry name" value="Sporulation initiation inhibitor Soj"/>
    <property type="match status" value="1"/>
</dbReference>
<evidence type="ECO:0000256" key="1">
    <source>
        <dbReference type="ARBA" id="ARBA00057242"/>
    </source>
</evidence>
<dbReference type="InterPro" id="IPR027417">
    <property type="entry name" value="P-loop_NTPase"/>
</dbReference>
<dbReference type="AlphaFoldDB" id="A0A511XLX3"/>
<dbReference type="PANTHER" id="PTHR13696:SF52">
    <property type="entry name" value="PARA FAMILY PROTEIN CT_582"/>
    <property type="match status" value="1"/>
</dbReference>
<feature type="compositionally biased region" description="Basic and acidic residues" evidence="3">
    <location>
        <begin position="10"/>
        <end position="21"/>
    </location>
</feature>
<dbReference type="InterPro" id="IPR050678">
    <property type="entry name" value="DNA_Partitioning_ATPase"/>
</dbReference>
<organism evidence="5 6">
    <name type="scientific">Acetobacter oeni</name>
    <dbReference type="NCBI Taxonomy" id="304077"/>
    <lineage>
        <taxon>Bacteria</taxon>
        <taxon>Pseudomonadati</taxon>
        <taxon>Pseudomonadota</taxon>
        <taxon>Alphaproteobacteria</taxon>
        <taxon>Acetobacterales</taxon>
        <taxon>Acetobacteraceae</taxon>
        <taxon>Acetobacter</taxon>
    </lineage>
</organism>
<dbReference type="Gene3D" id="3.40.50.300">
    <property type="entry name" value="P-loop containing nucleotide triphosphate hydrolases"/>
    <property type="match status" value="1"/>
</dbReference>
<dbReference type="PANTHER" id="PTHR13696">
    <property type="entry name" value="P-LOOP CONTAINING NUCLEOSIDE TRIPHOSPHATE HYDROLASE"/>
    <property type="match status" value="1"/>
</dbReference>
<reference evidence="5 6" key="1">
    <citation type="submission" date="2019-07" db="EMBL/GenBank/DDBJ databases">
        <title>Whole genome shotgun sequence of Acetobacter oeni NBRC 105207.</title>
        <authorList>
            <person name="Hosoyama A."/>
            <person name="Uohara A."/>
            <person name="Ohji S."/>
            <person name="Ichikawa N."/>
        </authorList>
    </citation>
    <scope>NUCLEOTIDE SEQUENCE [LARGE SCALE GENOMIC DNA]</scope>
    <source>
        <strain evidence="5 6">NBRC 105207</strain>
    </source>
</reference>
<evidence type="ECO:0000256" key="3">
    <source>
        <dbReference type="SAM" id="MobiDB-lite"/>
    </source>
</evidence>